<evidence type="ECO:0000256" key="1">
    <source>
        <dbReference type="ARBA" id="ARBA00022714"/>
    </source>
</evidence>
<dbReference type="InterPro" id="IPR017941">
    <property type="entry name" value="Rieske_2Fe-2S"/>
</dbReference>
<name>A0A9P8CUP2_MORAP</name>
<dbReference type="Pfam" id="PF00355">
    <property type="entry name" value="Rieske"/>
    <property type="match status" value="1"/>
</dbReference>
<sequence length="210" mass="22506">MDTAVASAPQPPQGYVHAGPVSEYRPSVPQEGEAQPPPTDTTTNEHSETEKTTNVFISEPEPPLVGCPTAAVAASAEKPAVDCPGNDAHPIKVVEISQPAGRYPPKKRVAVTYFHGKWYAFLNICPHQGSALSRGAMTDIEDMGIVWGAGVTCSLHGWTFDAVSGQSDATRFVVDTFDVKEIDGHVFVSEKPRNSHVAGPRRDFGGRELN</sequence>
<keyword evidence="1" id="KW-0001">2Fe-2S</keyword>
<evidence type="ECO:0000256" key="4">
    <source>
        <dbReference type="ARBA" id="ARBA00023014"/>
    </source>
</evidence>
<comment type="caution">
    <text evidence="8">The sequence shown here is derived from an EMBL/GenBank/DDBJ whole genome shotgun (WGS) entry which is preliminary data.</text>
</comment>
<evidence type="ECO:0000256" key="6">
    <source>
        <dbReference type="SAM" id="MobiDB-lite"/>
    </source>
</evidence>
<evidence type="ECO:0000313" key="8">
    <source>
        <dbReference type="EMBL" id="KAG9320933.1"/>
    </source>
</evidence>
<evidence type="ECO:0000259" key="7">
    <source>
        <dbReference type="PROSITE" id="PS51296"/>
    </source>
</evidence>
<dbReference type="PANTHER" id="PTHR21496:SF0">
    <property type="entry name" value="RIESKE DOMAIN-CONTAINING PROTEIN"/>
    <property type="match status" value="1"/>
</dbReference>
<protein>
    <recommendedName>
        <fullName evidence="7">Rieske domain-containing protein</fullName>
    </recommendedName>
</protein>
<keyword evidence="2" id="KW-0479">Metal-binding</keyword>
<comment type="cofactor">
    <cofactor evidence="5">
        <name>[2Fe-2S] cluster</name>
        <dbReference type="ChEBI" id="CHEBI:190135"/>
    </cofactor>
</comment>
<dbReference type="InterPro" id="IPR036922">
    <property type="entry name" value="Rieske_2Fe-2S_sf"/>
</dbReference>
<evidence type="ECO:0000256" key="5">
    <source>
        <dbReference type="ARBA" id="ARBA00034078"/>
    </source>
</evidence>
<gene>
    <name evidence="8" type="ORF">KVV02_000710</name>
</gene>
<organism evidence="8 9">
    <name type="scientific">Mortierella alpina</name>
    <name type="common">Oleaginous fungus</name>
    <name type="synonym">Mortierella renispora</name>
    <dbReference type="NCBI Taxonomy" id="64518"/>
    <lineage>
        <taxon>Eukaryota</taxon>
        <taxon>Fungi</taxon>
        <taxon>Fungi incertae sedis</taxon>
        <taxon>Mucoromycota</taxon>
        <taxon>Mortierellomycotina</taxon>
        <taxon>Mortierellomycetes</taxon>
        <taxon>Mortierellales</taxon>
        <taxon>Mortierellaceae</taxon>
        <taxon>Mortierella</taxon>
    </lineage>
</organism>
<keyword evidence="4" id="KW-0411">Iron-sulfur</keyword>
<reference evidence="8" key="1">
    <citation type="submission" date="2021-07" db="EMBL/GenBank/DDBJ databases">
        <title>Draft genome of Mortierella alpina, strain LL118, isolated from an aspen leaf litter sample.</title>
        <authorList>
            <person name="Yang S."/>
            <person name="Vinatzer B.A."/>
        </authorList>
    </citation>
    <scope>NUCLEOTIDE SEQUENCE</scope>
    <source>
        <strain evidence="8">LL118</strain>
    </source>
</reference>
<proteinExistence type="predicted"/>
<dbReference type="Proteomes" id="UP000717515">
    <property type="component" value="Unassembled WGS sequence"/>
</dbReference>
<dbReference type="GO" id="GO:0051537">
    <property type="term" value="F:2 iron, 2 sulfur cluster binding"/>
    <property type="evidence" value="ECO:0007669"/>
    <property type="project" value="UniProtKB-KW"/>
</dbReference>
<dbReference type="AlphaFoldDB" id="A0A9P8CUP2"/>
<feature type="region of interest" description="Disordered" evidence="6">
    <location>
        <begin position="1"/>
        <end position="60"/>
    </location>
</feature>
<evidence type="ECO:0000256" key="3">
    <source>
        <dbReference type="ARBA" id="ARBA00023004"/>
    </source>
</evidence>
<evidence type="ECO:0000256" key="2">
    <source>
        <dbReference type="ARBA" id="ARBA00022723"/>
    </source>
</evidence>
<keyword evidence="3" id="KW-0408">Iron</keyword>
<dbReference type="PROSITE" id="PS51296">
    <property type="entry name" value="RIESKE"/>
    <property type="match status" value="1"/>
</dbReference>
<accession>A0A9P8CUP2</accession>
<dbReference type="PANTHER" id="PTHR21496">
    <property type="entry name" value="FERREDOXIN-RELATED"/>
    <property type="match status" value="1"/>
</dbReference>
<dbReference type="Gene3D" id="2.102.10.10">
    <property type="entry name" value="Rieske [2Fe-2S] iron-sulphur domain"/>
    <property type="match status" value="1"/>
</dbReference>
<dbReference type="EMBL" id="JAIFTL010000245">
    <property type="protein sequence ID" value="KAG9320933.1"/>
    <property type="molecule type" value="Genomic_DNA"/>
</dbReference>
<evidence type="ECO:0000313" key="9">
    <source>
        <dbReference type="Proteomes" id="UP000717515"/>
    </source>
</evidence>
<feature type="domain" description="Rieske" evidence="7">
    <location>
        <begin position="88"/>
        <end position="188"/>
    </location>
</feature>
<dbReference type="SUPFAM" id="SSF50022">
    <property type="entry name" value="ISP domain"/>
    <property type="match status" value="1"/>
</dbReference>
<dbReference type="GO" id="GO:0046872">
    <property type="term" value="F:metal ion binding"/>
    <property type="evidence" value="ECO:0007669"/>
    <property type="project" value="UniProtKB-KW"/>
</dbReference>